<dbReference type="EMBL" id="JWZT01003604">
    <property type="protein sequence ID" value="KII66196.1"/>
    <property type="molecule type" value="Genomic_DNA"/>
</dbReference>
<dbReference type="AlphaFoldDB" id="A0A0C2MGA8"/>
<proteinExistence type="inferred from homology"/>
<dbReference type="Gene3D" id="1.20.1070.10">
    <property type="entry name" value="Rhodopsin 7-helix transmembrane proteins"/>
    <property type="match status" value="1"/>
</dbReference>
<dbReference type="CDD" id="cd00637">
    <property type="entry name" value="7tm_classA_rhodopsin-like"/>
    <property type="match status" value="1"/>
</dbReference>
<dbReference type="GO" id="GO:0005886">
    <property type="term" value="C:plasma membrane"/>
    <property type="evidence" value="ECO:0007669"/>
    <property type="project" value="UniProtKB-SubCell"/>
</dbReference>
<feature type="transmembrane region" description="Helical" evidence="10">
    <location>
        <begin position="283"/>
        <end position="304"/>
    </location>
</feature>
<dbReference type="PROSITE" id="PS50262">
    <property type="entry name" value="G_PROTEIN_RECEP_F1_2"/>
    <property type="match status" value="1"/>
</dbReference>
<keyword evidence="4 10" id="KW-1133">Transmembrane helix</keyword>
<feature type="transmembrane region" description="Helical" evidence="10">
    <location>
        <begin position="239"/>
        <end position="263"/>
    </location>
</feature>
<keyword evidence="13" id="KW-1185">Reference proteome</keyword>
<dbReference type="InterPro" id="IPR000276">
    <property type="entry name" value="GPCR_Rhodpsn"/>
</dbReference>
<dbReference type="PANTHER" id="PTHR24229">
    <property type="entry name" value="NEUROPEPTIDES RECEPTOR"/>
    <property type="match status" value="1"/>
</dbReference>
<name>A0A0C2MGA8_THEKT</name>
<keyword evidence="2" id="KW-1003">Cell membrane</keyword>
<evidence type="ECO:0000313" key="12">
    <source>
        <dbReference type="EMBL" id="KII66196.1"/>
    </source>
</evidence>
<evidence type="ECO:0000256" key="5">
    <source>
        <dbReference type="ARBA" id="ARBA00023040"/>
    </source>
</evidence>
<evidence type="ECO:0000256" key="6">
    <source>
        <dbReference type="ARBA" id="ARBA00023136"/>
    </source>
</evidence>
<feature type="domain" description="G-protein coupled receptors family 1 profile" evidence="11">
    <location>
        <begin position="36"/>
        <end position="301"/>
    </location>
</feature>
<feature type="transmembrane region" description="Helical" evidence="10">
    <location>
        <begin position="16"/>
        <end position="44"/>
    </location>
</feature>
<dbReference type="Proteomes" id="UP000031668">
    <property type="component" value="Unassembled WGS sequence"/>
</dbReference>
<comment type="similarity">
    <text evidence="9">Belongs to the G-protein coupled receptor 1 family.</text>
</comment>
<dbReference type="InterPro" id="IPR017452">
    <property type="entry name" value="GPCR_Rhodpsn_7TM"/>
</dbReference>
<feature type="transmembrane region" description="Helical" evidence="10">
    <location>
        <begin position="95"/>
        <end position="113"/>
    </location>
</feature>
<evidence type="ECO:0000256" key="2">
    <source>
        <dbReference type="ARBA" id="ARBA00022475"/>
    </source>
</evidence>
<organism evidence="12 13">
    <name type="scientific">Thelohanellus kitauei</name>
    <name type="common">Myxosporean</name>
    <dbReference type="NCBI Taxonomy" id="669202"/>
    <lineage>
        <taxon>Eukaryota</taxon>
        <taxon>Metazoa</taxon>
        <taxon>Cnidaria</taxon>
        <taxon>Myxozoa</taxon>
        <taxon>Myxosporea</taxon>
        <taxon>Bivalvulida</taxon>
        <taxon>Platysporina</taxon>
        <taxon>Myxobolidae</taxon>
        <taxon>Thelohanellus</taxon>
    </lineage>
</organism>
<evidence type="ECO:0000256" key="7">
    <source>
        <dbReference type="ARBA" id="ARBA00023170"/>
    </source>
</evidence>
<feature type="transmembrane region" description="Helical" evidence="10">
    <location>
        <begin position="56"/>
        <end position="75"/>
    </location>
</feature>
<dbReference type="GO" id="GO:0007218">
    <property type="term" value="P:neuropeptide signaling pathway"/>
    <property type="evidence" value="ECO:0007669"/>
    <property type="project" value="TreeGrafter"/>
</dbReference>
<comment type="subcellular location">
    <subcellularLocation>
        <location evidence="1">Cell membrane</location>
        <topology evidence="1">Multi-pass membrane protein</topology>
    </subcellularLocation>
</comment>
<evidence type="ECO:0000256" key="8">
    <source>
        <dbReference type="ARBA" id="ARBA00023224"/>
    </source>
</evidence>
<accession>A0A0C2MGA8</accession>
<evidence type="ECO:0000256" key="3">
    <source>
        <dbReference type="ARBA" id="ARBA00022692"/>
    </source>
</evidence>
<dbReference type="PROSITE" id="PS00237">
    <property type="entry name" value="G_PROTEIN_RECEP_F1_1"/>
    <property type="match status" value="1"/>
</dbReference>
<evidence type="ECO:0000256" key="1">
    <source>
        <dbReference type="ARBA" id="ARBA00004651"/>
    </source>
</evidence>
<evidence type="ECO:0000259" key="11">
    <source>
        <dbReference type="PROSITE" id="PS50262"/>
    </source>
</evidence>
<evidence type="ECO:0000256" key="10">
    <source>
        <dbReference type="SAM" id="Phobius"/>
    </source>
</evidence>
<evidence type="ECO:0000256" key="4">
    <source>
        <dbReference type="ARBA" id="ARBA00022989"/>
    </source>
</evidence>
<keyword evidence="5 9" id="KW-0297">G-protein coupled receptor</keyword>
<dbReference type="PRINTS" id="PR00237">
    <property type="entry name" value="GPCRRHODOPSN"/>
</dbReference>
<reference evidence="12 13" key="1">
    <citation type="journal article" date="2014" name="Genome Biol. Evol.">
        <title>The genome of the myxosporean Thelohanellus kitauei shows adaptations to nutrient acquisition within its fish host.</title>
        <authorList>
            <person name="Yang Y."/>
            <person name="Xiong J."/>
            <person name="Zhou Z."/>
            <person name="Huo F."/>
            <person name="Miao W."/>
            <person name="Ran C."/>
            <person name="Liu Y."/>
            <person name="Zhang J."/>
            <person name="Feng J."/>
            <person name="Wang M."/>
            <person name="Wang M."/>
            <person name="Wang L."/>
            <person name="Yao B."/>
        </authorList>
    </citation>
    <scope>NUCLEOTIDE SEQUENCE [LARGE SCALE GENOMIC DNA]</scope>
    <source>
        <strain evidence="12">Wuqing</strain>
    </source>
</reference>
<dbReference type="OrthoDB" id="10042731at2759"/>
<dbReference type="GO" id="GO:0004930">
    <property type="term" value="F:G protein-coupled receptor activity"/>
    <property type="evidence" value="ECO:0007669"/>
    <property type="project" value="UniProtKB-KW"/>
</dbReference>
<keyword evidence="6 10" id="KW-0472">Membrane</keyword>
<sequence>MIIQHCYYDRNDFDSYVFSIVSFVFLGITAIISLLGTIYLIYLIKKYKKMRLSTNYLFLNLFISDTLNVLIPATLRFSGAFCYNYHFVDCQMIVSLNKIFGYVSILTLFYICMDRYIKLLYYFHYQRYYTVTRLKILLAITWIFSFIIGFTADINWGKLIYGPNDQLYSLCRYNDVLSPLYGTINEIVAIILPMFIIFIIYIVLYVKLQKKAKRRRLALYGTGQPSTDVSLNKSVDSMLLLSSVSVCIIYIICVVPICIIDIIVNSDSMINVVNEVYIPLHLVRVLVSMATIYPAIEISFFLIINRKYWQKFSTN</sequence>
<keyword evidence="7 9" id="KW-0675">Receptor</keyword>
<feature type="transmembrane region" description="Helical" evidence="10">
    <location>
        <begin position="134"/>
        <end position="152"/>
    </location>
</feature>
<protein>
    <submittedName>
        <fullName evidence="12">Putative G-protein coupled receptor 101</fullName>
    </submittedName>
</protein>
<dbReference type="GO" id="GO:0043005">
    <property type="term" value="C:neuron projection"/>
    <property type="evidence" value="ECO:0007669"/>
    <property type="project" value="TreeGrafter"/>
</dbReference>
<dbReference type="GO" id="GO:0042923">
    <property type="term" value="F:neuropeptide binding"/>
    <property type="evidence" value="ECO:0007669"/>
    <property type="project" value="TreeGrafter"/>
</dbReference>
<keyword evidence="8 9" id="KW-0807">Transducer</keyword>
<feature type="transmembrane region" description="Helical" evidence="10">
    <location>
        <begin position="187"/>
        <end position="206"/>
    </location>
</feature>
<keyword evidence="3 9" id="KW-0812">Transmembrane</keyword>
<dbReference type="Pfam" id="PF00001">
    <property type="entry name" value="7tm_1"/>
    <property type="match status" value="1"/>
</dbReference>
<dbReference type="PANTHER" id="PTHR24229:SF40">
    <property type="entry name" value="ALLATOSTATIN C RECEPTOR 1-RELATED"/>
    <property type="match status" value="1"/>
</dbReference>
<dbReference type="OMA" id="FCCASSI"/>
<dbReference type="SUPFAM" id="SSF81321">
    <property type="entry name" value="Family A G protein-coupled receptor-like"/>
    <property type="match status" value="1"/>
</dbReference>
<gene>
    <name evidence="12" type="ORF">RF11_12020</name>
</gene>
<comment type="caution">
    <text evidence="12">The sequence shown here is derived from an EMBL/GenBank/DDBJ whole genome shotgun (WGS) entry which is preliminary data.</text>
</comment>
<evidence type="ECO:0000313" key="13">
    <source>
        <dbReference type="Proteomes" id="UP000031668"/>
    </source>
</evidence>
<evidence type="ECO:0000256" key="9">
    <source>
        <dbReference type="RuleBase" id="RU000688"/>
    </source>
</evidence>